<feature type="compositionally biased region" description="Basic and acidic residues" evidence="1">
    <location>
        <begin position="503"/>
        <end position="525"/>
    </location>
</feature>
<dbReference type="AlphaFoldDB" id="A0A8I1MXT7"/>
<proteinExistence type="predicted"/>
<feature type="region of interest" description="Disordered" evidence="1">
    <location>
        <begin position="503"/>
        <end position="549"/>
    </location>
</feature>
<evidence type="ECO:0000313" key="3">
    <source>
        <dbReference type="EMBL" id="MBN8744541.1"/>
    </source>
</evidence>
<dbReference type="RefSeq" id="WP_276730481.1">
    <property type="nucleotide sequence ID" value="NZ_JAFKMR010000018.1"/>
</dbReference>
<feature type="domain" description="Large polyvalent protein-associated" evidence="2">
    <location>
        <begin position="206"/>
        <end position="291"/>
    </location>
</feature>
<accession>A0A8I1MXT7</accession>
<feature type="region of interest" description="Disordered" evidence="1">
    <location>
        <begin position="15"/>
        <end position="50"/>
    </location>
</feature>
<evidence type="ECO:0000256" key="1">
    <source>
        <dbReference type="SAM" id="MobiDB-lite"/>
    </source>
</evidence>
<dbReference type="Pfam" id="PF18821">
    <property type="entry name" value="LPD7"/>
    <property type="match status" value="1"/>
</dbReference>
<evidence type="ECO:0000313" key="4">
    <source>
        <dbReference type="Proteomes" id="UP000664800"/>
    </source>
</evidence>
<name>A0A8I1MXT7_THIA3</name>
<evidence type="ECO:0000259" key="2">
    <source>
        <dbReference type="Pfam" id="PF18821"/>
    </source>
</evidence>
<organism evidence="3 4">
    <name type="scientific">Thiomonas arsenitoxydans (strain DSM 22701 / CIP 110005 / 3As)</name>
    <dbReference type="NCBI Taxonomy" id="426114"/>
    <lineage>
        <taxon>Bacteria</taxon>
        <taxon>Pseudomonadati</taxon>
        <taxon>Pseudomonadota</taxon>
        <taxon>Betaproteobacteria</taxon>
        <taxon>Burkholderiales</taxon>
        <taxon>Thiomonas</taxon>
    </lineage>
</organism>
<comment type="caution">
    <text evidence="3">The sequence shown here is derived from an EMBL/GenBank/DDBJ whole genome shotgun (WGS) entry which is preliminary data.</text>
</comment>
<dbReference type="InterPro" id="IPR040677">
    <property type="entry name" value="LPD7"/>
</dbReference>
<dbReference type="EMBL" id="JAFKMR010000018">
    <property type="protein sequence ID" value="MBN8744541.1"/>
    <property type="molecule type" value="Genomic_DNA"/>
</dbReference>
<sequence length="549" mass="59837">MSALDSLDALVAQAKADAEPQIEPEAQPAVSAPPSLAPDADSKLDAPALASDADLSVEQQKRLELLHEYEELTAPQRLERNAAIDAFDADWRERWMKLQGEVEEARAKRAESLTAEGVDAHLHESLLAKETAALVEDFEARKDAAARDLDKSMPRPARWVDFLGERALEHPGDPVLESLLEEAKKAPDPGVEGFGGMPPKAVTLSDLVHNIDKDGQIHYKRGLRTVIHDRGSRLDVQRNDDRDIEAALKISAQKFDLQKGLMLTGDLAFKVKAAEIAGKLGYPLQNSEPEVLMAWKKGRDTNPQLKRAVMPSVERGITGDLAVPKPIAERTGPVQLRADPLTVAAAEALGVTPNGDGVVVMPAERVLAAGSAFRETQNAALHMLAEADLRKPDGGVDLGKLKDLAPNLTSDGALTELARDVVIVRDDRVIRTRESLDKELEPVFKVAYMTAGERVRESEDVAASIAKAQEAERNAVQEQAQEADEKSLLVRNVDASLDREIAEKAAKQEGREEKQEREIKSEEKAIPTPAVFRSGRTGKRMDMGQGIGF</sequence>
<gene>
    <name evidence="3" type="ORF">J0I24_09560</name>
</gene>
<reference evidence="3" key="1">
    <citation type="submission" date="2021-02" db="EMBL/GenBank/DDBJ databases">
        <title>Thiocyanate and organic carbon inputs drive convergent selection for specific autotrophic Afipia and Thiobacillus strains within complex microbiomes.</title>
        <authorList>
            <person name="Huddy R.J."/>
            <person name="Sachdeva R."/>
            <person name="Kadzinga F."/>
            <person name="Kantor R.S."/>
            <person name="Harrison S.T.L."/>
            <person name="Banfield J.F."/>
        </authorList>
    </citation>
    <scope>NUCLEOTIDE SEQUENCE</scope>
    <source>
        <strain evidence="3">SCN18_13_7_16_R3_B_64_19</strain>
    </source>
</reference>
<dbReference type="Proteomes" id="UP000664800">
    <property type="component" value="Unassembled WGS sequence"/>
</dbReference>
<protein>
    <recommendedName>
        <fullName evidence="2">Large polyvalent protein-associated domain-containing protein</fullName>
    </recommendedName>
</protein>